<feature type="non-terminal residue" evidence="4">
    <location>
        <position position="477"/>
    </location>
</feature>
<protein>
    <submittedName>
        <fullName evidence="4">FHA domain-containing protein</fullName>
    </submittedName>
</protein>
<dbReference type="SMART" id="SM00240">
    <property type="entry name" value="FHA"/>
    <property type="match status" value="1"/>
</dbReference>
<dbReference type="InterPro" id="IPR008984">
    <property type="entry name" value="SMAD_FHA_dom_sf"/>
</dbReference>
<proteinExistence type="predicted"/>
<dbReference type="SUPFAM" id="SSF49879">
    <property type="entry name" value="SMAD/FHA domain"/>
    <property type="match status" value="1"/>
</dbReference>
<evidence type="ECO:0000259" key="3">
    <source>
        <dbReference type="PROSITE" id="PS50006"/>
    </source>
</evidence>
<dbReference type="PROSITE" id="PS50006">
    <property type="entry name" value="FHA_DOMAIN"/>
    <property type="match status" value="1"/>
</dbReference>
<dbReference type="Gene3D" id="2.60.200.20">
    <property type="match status" value="1"/>
</dbReference>
<evidence type="ECO:0000313" key="4">
    <source>
        <dbReference type="EMBL" id="MFC5661212.1"/>
    </source>
</evidence>
<dbReference type="PANTHER" id="PTHR23308">
    <property type="entry name" value="NUCLEAR INHIBITOR OF PROTEIN PHOSPHATASE-1"/>
    <property type="match status" value="1"/>
</dbReference>
<keyword evidence="5" id="KW-1185">Reference proteome</keyword>
<accession>A0ABW0WSH3</accession>
<comment type="caution">
    <text evidence="4">The sequence shown here is derived from an EMBL/GenBank/DDBJ whole genome shotgun (WGS) entry which is preliminary data.</text>
</comment>
<feature type="compositionally biased region" description="Gly residues" evidence="2">
    <location>
        <begin position="289"/>
        <end position="303"/>
    </location>
</feature>
<evidence type="ECO:0000256" key="1">
    <source>
        <dbReference type="ARBA" id="ARBA00022553"/>
    </source>
</evidence>
<feature type="compositionally biased region" description="Gly residues" evidence="2">
    <location>
        <begin position="372"/>
        <end position="381"/>
    </location>
</feature>
<feature type="region of interest" description="Disordered" evidence="2">
    <location>
        <begin position="289"/>
        <end position="477"/>
    </location>
</feature>
<name>A0ABW0WSH3_STRNO</name>
<feature type="region of interest" description="Disordered" evidence="2">
    <location>
        <begin position="221"/>
        <end position="268"/>
    </location>
</feature>
<organism evidence="4 5">
    <name type="scientific">Streptomyces nogalater</name>
    <dbReference type="NCBI Taxonomy" id="38314"/>
    <lineage>
        <taxon>Bacteria</taxon>
        <taxon>Bacillati</taxon>
        <taxon>Actinomycetota</taxon>
        <taxon>Actinomycetes</taxon>
        <taxon>Kitasatosporales</taxon>
        <taxon>Streptomycetaceae</taxon>
        <taxon>Streptomyces</taxon>
    </lineage>
</organism>
<feature type="compositionally biased region" description="Low complexity" evidence="2">
    <location>
        <begin position="440"/>
        <end position="453"/>
    </location>
</feature>
<keyword evidence="1" id="KW-0597">Phosphoprotein</keyword>
<evidence type="ECO:0000256" key="2">
    <source>
        <dbReference type="SAM" id="MobiDB-lite"/>
    </source>
</evidence>
<feature type="compositionally biased region" description="Low complexity" evidence="2">
    <location>
        <begin position="304"/>
        <end position="322"/>
    </location>
</feature>
<dbReference type="Proteomes" id="UP001596065">
    <property type="component" value="Unassembled WGS sequence"/>
</dbReference>
<dbReference type="InterPro" id="IPR050923">
    <property type="entry name" value="Cell_Proc_Reg/RNA_Proc"/>
</dbReference>
<gene>
    <name evidence="4" type="ORF">ACFP3J_37910</name>
</gene>
<feature type="domain" description="FHA" evidence="3">
    <location>
        <begin position="127"/>
        <end position="177"/>
    </location>
</feature>
<dbReference type="InterPro" id="IPR000253">
    <property type="entry name" value="FHA_dom"/>
</dbReference>
<dbReference type="CDD" id="cd00060">
    <property type="entry name" value="FHA"/>
    <property type="match status" value="1"/>
</dbReference>
<reference evidence="5" key="1">
    <citation type="journal article" date="2019" name="Int. J. Syst. Evol. Microbiol.">
        <title>The Global Catalogue of Microorganisms (GCM) 10K type strain sequencing project: providing services to taxonomists for standard genome sequencing and annotation.</title>
        <authorList>
            <consortium name="The Broad Institute Genomics Platform"/>
            <consortium name="The Broad Institute Genome Sequencing Center for Infectious Disease"/>
            <person name="Wu L."/>
            <person name="Ma J."/>
        </authorList>
    </citation>
    <scope>NUCLEOTIDE SEQUENCE [LARGE SCALE GENOMIC DNA]</scope>
    <source>
        <strain evidence="5">KCTC 5701</strain>
    </source>
</reference>
<dbReference type="EMBL" id="JBHSOE010000163">
    <property type="protein sequence ID" value="MFC5661212.1"/>
    <property type="molecule type" value="Genomic_DNA"/>
</dbReference>
<evidence type="ECO:0000313" key="5">
    <source>
        <dbReference type="Proteomes" id="UP001596065"/>
    </source>
</evidence>
<sequence length="477" mass="44825">MQIRLTVVDPLGPPPQRGRALCRDVLVTAPVGTELGAVASALAGAVAGEGGAGREAGASVVLYAGAERLDPRRCTLGEPPLVDGAVLTLGAPAAPEPHPELDAAPAQLHVVAGPDAGGVHLLHGGPITVGRSADADVPLDDPDVSRLHCVVTVGADGRVSVADLGSTNGTSLDGTRVTDRPVRVPAGGLLRIGESALRVTPSGGAGTRVRAVPDGEGRVRVAVGGDGPGTAPGTRAGSASDVPPAPGAGGPGGGSAPSATAGGVGAGVTPGAGGPDGCAGGASPAGDVRGGAGASPAGGGGRGFAPSGQARHGYGAYGPAAPGAGGEGREHRRGQSPVVPGQAGAPSVESRGAGSGVPGAVPGGATHAGRFGVAGGPGGAPGAAYAGAPGGEDPRPSGRKSTPVRGTDLPGGSLPGPADVTYTQYGDHPGYAGAPYGTRPAPAGTPQGTHPAPGGTPPETGPARSADAGADGAPSRS</sequence>
<feature type="compositionally biased region" description="Low complexity" evidence="2">
    <location>
        <begin position="358"/>
        <end position="371"/>
    </location>
</feature>
<dbReference type="RefSeq" id="WP_382467119.1">
    <property type="nucleotide sequence ID" value="NZ_JBHSOE010000163.1"/>
</dbReference>
<dbReference type="Pfam" id="PF00498">
    <property type="entry name" value="FHA"/>
    <property type="match status" value="1"/>
</dbReference>